<evidence type="ECO:0000256" key="3">
    <source>
        <dbReference type="ARBA" id="ARBA00023054"/>
    </source>
</evidence>
<dbReference type="Proteomes" id="UP000257045">
    <property type="component" value="Unassembled WGS sequence"/>
</dbReference>
<dbReference type="EMBL" id="NXLV01000005">
    <property type="protein sequence ID" value="RDU70923.1"/>
    <property type="molecule type" value="Genomic_DNA"/>
</dbReference>
<keyword evidence="7" id="KW-1185">Reference proteome</keyword>
<comment type="similarity">
    <text evidence="2">Belongs to the RmuC family.</text>
</comment>
<dbReference type="PANTHER" id="PTHR30563:SF0">
    <property type="entry name" value="DNA RECOMBINATION PROTEIN RMUC"/>
    <property type="match status" value="1"/>
</dbReference>
<feature type="coiled-coil region" evidence="5">
    <location>
        <begin position="17"/>
        <end position="98"/>
    </location>
</feature>
<accession>A0A3D8J0N1</accession>
<sequence>MQTLLWATSLALCLSLLIFLLLKNKKQKSLIEELEKKILELNNLNTSLELELRHSTQNLQELKATLLSQRNELKEEYTQNLEKLEKKYTLNLSTLKEELTQNFALQNQALLAQNQTQLNEDSKKLLNEIFSPLKEQIQTYNKRLIENEASVKTSIENMFKYSNAMSSNAEKLAQILKGDKKIRGNFGEIQLKSVLENSGLVYGEQYKLQESLSLEGLRYVPDAIIYLERDKSIIIDAKFSLPSDFSFEESSAEVGEEIAKNLCSRIDELSKKPYDKLSSYDFVLLFIPYQNILDLALEARPSLYQYAYDKKVYLTTPHTLFMALKTIQITWINIDKSENAAKSLGEIEKFYEKFLGIVEDCNKLAKLKDSLCDIHQDLAKKLTEGRGNLEGRFQKLGIYSKKEISIKS</sequence>
<keyword evidence="3 5" id="KW-0175">Coiled coil</keyword>
<comment type="caution">
    <text evidence="6">The sequence shown here is derived from an EMBL/GenBank/DDBJ whole genome shotgun (WGS) entry which is preliminary data.</text>
</comment>
<evidence type="ECO:0000256" key="1">
    <source>
        <dbReference type="ARBA" id="ARBA00003416"/>
    </source>
</evidence>
<dbReference type="RefSeq" id="WP_115569412.1">
    <property type="nucleotide sequence ID" value="NZ_NXLV01000005.1"/>
</dbReference>
<keyword evidence="4" id="KW-0233">DNA recombination</keyword>
<name>A0A3D8J0N1_9HELI</name>
<dbReference type="InterPro" id="IPR003798">
    <property type="entry name" value="DNA_recombination_RmuC"/>
</dbReference>
<protein>
    <submittedName>
        <fullName evidence="6">DNA recombination protein RmuC</fullName>
    </submittedName>
</protein>
<organism evidence="6 7">
    <name type="scientific">Helicobacter brantae</name>
    <dbReference type="NCBI Taxonomy" id="375927"/>
    <lineage>
        <taxon>Bacteria</taxon>
        <taxon>Pseudomonadati</taxon>
        <taxon>Campylobacterota</taxon>
        <taxon>Epsilonproteobacteria</taxon>
        <taxon>Campylobacterales</taxon>
        <taxon>Helicobacteraceae</taxon>
        <taxon>Helicobacter</taxon>
    </lineage>
</organism>
<gene>
    <name evidence="6" type="ORF">CQA58_03865</name>
</gene>
<dbReference type="OrthoDB" id="5352014at2"/>
<evidence type="ECO:0000256" key="2">
    <source>
        <dbReference type="ARBA" id="ARBA00009840"/>
    </source>
</evidence>
<evidence type="ECO:0000256" key="4">
    <source>
        <dbReference type="ARBA" id="ARBA00023172"/>
    </source>
</evidence>
<dbReference type="Pfam" id="PF02646">
    <property type="entry name" value="RmuC"/>
    <property type="match status" value="1"/>
</dbReference>
<reference evidence="6 7" key="1">
    <citation type="submission" date="2018-04" db="EMBL/GenBank/DDBJ databases">
        <title>Novel Campyloabacter and Helicobacter Species and Strains.</title>
        <authorList>
            <person name="Mannion A.J."/>
            <person name="Shen Z."/>
            <person name="Fox J.G."/>
        </authorList>
    </citation>
    <scope>NUCLEOTIDE SEQUENCE [LARGE SCALE GENOMIC DNA]</scope>
    <source>
        <strain evidence="6 7">MIT 04-9366</strain>
    </source>
</reference>
<dbReference type="AlphaFoldDB" id="A0A3D8J0N1"/>
<dbReference type="GO" id="GO:0006310">
    <property type="term" value="P:DNA recombination"/>
    <property type="evidence" value="ECO:0007669"/>
    <property type="project" value="UniProtKB-KW"/>
</dbReference>
<evidence type="ECO:0000313" key="7">
    <source>
        <dbReference type="Proteomes" id="UP000257045"/>
    </source>
</evidence>
<proteinExistence type="inferred from homology"/>
<dbReference type="PANTHER" id="PTHR30563">
    <property type="entry name" value="DNA RECOMBINATION PROTEIN RMUC"/>
    <property type="match status" value="1"/>
</dbReference>
<evidence type="ECO:0000313" key="6">
    <source>
        <dbReference type="EMBL" id="RDU70923.1"/>
    </source>
</evidence>
<evidence type="ECO:0000256" key="5">
    <source>
        <dbReference type="SAM" id="Coils"/>
    </source>
</evidence>
<comment type="function">
    <text evidence="1">Involved in DNA recombination.</text>
</comment>